<evidence type="ECO:0000313" key="21">
    <source>
        <dbReference type="Proteomes" id="UP000277424"/>
    </source>
</evidence>
<evidence type="ECO:0000256" key="19">
    <source>
        <dbReference type="SAM" id="Phobius"/>
    </source>
</evidence>
<evidence type="ECO:0000256" key="1">
    <source>
        <dbReference type="ARBA" id="ARBA00001698"/>
    </source>
</evidence>
<feature type="transmembrane region" description="Helical" evidence="19">
    <location>
        <begin position="122"/>
        <end position="141"/>
    </location>
</feature>
<evidence type="ECO:0000256" key="7">
    <source>
        <dbReference type="ARBA" id="ARBA00019373"/>
    </source>
</evidence>
<evidence type="ECO:0000256" key="8">
    <source>
        <dbReference type="ARBA" id="ARBA00022475"/>
    </source>
</evidence>
<feature type="transmembrane region" description="Helical" evidence="19">
    <location>
        <begin position="219"/>
        <end position="236"/>
    </location>
</feature>
<proteinExistence type="inferred from homology"/>
<comment type="pathway">
    <text evidence="4">Lipid metabolism.</text>
</comment>
<feature type="transmembrane region" description="Helical" evidence="19">
    <location>
        <begin position="36"/>
        <end position="63"/>
    </location>
</feature>
<dbReference type="UniPathway" id="UPA00557">
    <property type="reaction ID" value="UER00614"/>
</dbReference>
<dbReference type="EMBL" id="RBIG01000001">
    <property type="protein sequence ID" value="RKQ72959.1"/>
    <property type="molecule type" value="Genomic_DNA"/>
</dbReference>
<dbReference type="GO" id="GO:0005886">
    <property type="term" value="C:plasma membrane"/>
    <property type="evidence" value="ECO:0007669"/>
    <property type="project" value="UniProtKB-SubCell"/>
</dbReference>
<keyword evidence="8" id="KW-1003">Cell membrane</keyword>
<organism evidence="20 21">
    <name type="scientific">Oceanibaculum indicum</name>
    <dbReference type="NCBI Taxonomy" id="526216"/>
    <lineage>
        <taxon>Bacteria</taxon>
        <taxon>Pseudomonadati</taxon>
        <taxon>Pseudomonadota</taxon>
        <taxon>Alphaproteobacteria</taxon>
        <taxon>Rhodospirillales</taxon>
        <taxon>Oceanibaculaceae</taxon>
        <taxon>Oceanibaculum</taxon>
    </lineage>
</organism>
<evidence type="ECO:0000256" key="17">
    <source>
        <dbReference type="ARBA" id="ARBA00023264"/>
    </source>
</evidence>
<evidence type="ECO:0000256" key="10">
    <source>
        <dbReference type="ARBA" id="ARBA00022679"/>
    </source>
</evidence>
<feature type="transmembrane region" description="Helical" evidence="19">
    <location>
        <begin position="153"/>
        <end position="169"/>
    </location>
</feature>
<evidence type="ECO:0000256" key="6">
    <source>
        <dbReference type="ARBA" id="ARBA00012487"/>
    </source>
</evidence>
<feature type="transmembrane region" description="Helical" evidence="19">
    <location>
        <begin position="84"/>
        <end position="110"/>
    </location>
</feature>
<dbReference type="PANTHER" id="PTHR46382:SF1">
    <property type="entry name" value="PHOSPHATIDATE CYTIDYLYLTRANSFERASE"/>
    <property type="match status" value="1"/>
</dbReference>
<evidence type="ECO:0000256" key="18">
    <source>
        <dbReference type="RuleBase" id="RU003938"/>
    </source>
</evidence>
<keyword evidence="10 18" id="KW-0808">Transferase</keyword>
<reference evidence="20 21" key="1">
    <citation type="submission" date="2018-10" db="EMBL/GenBank/DDBJ databases">
        <title>Comparative analysis of microorganisms from saline springs in Andes Mountain Range, Colombia.</title>
        <authorList>
            <person name="Rubin E."/>
        </authorList>
    </citation>
    <scope>NUCLEOTIDE SEQUENCE [LARGE SCALE GENOMIC DNA]</scope>
    <source>
        <strain evidence="20 21">USBA 36</strain>
    </source>
</reference>
<feature type="transmembrane region" description="Helical" evidence="19">
    <location>
        <begin position="269"/>
        <end position="288"/>
    </location>
</feature>
<comment type="caution">
    <text evidence="20">The sequence shown here is derived from an EMBL/GenBank/DDBJ whole genome shotgun (WGS) entry which is preliminary data.</text>
</comment>
<protein>
    <recommendedName>
        <fullName evidence="7 18">Phosphatidate cytidylyltransferase</fullName>
        <ecNumber evidence="6 18">2.7.7.41</ecNumber>
    </recommendedName>
</protein>
<name>A0A420WPM7_9PROT</name>
<evidence type="ECO:0000256" key="9">
    <source>
        <dbReference type="ARBA" id="ARBA00022516"/>
    </source>
</evidence>
<keyword evidence="16" id="KW-0594">Phospholipid biosynthesis</keyword>
<keyword evidence="13 19" id="KW-1133">Transmembrane helix</keyword>
<keyword evidence="12 18" id="KW-0548">Nucleotidyltransferase</keyword>
<dbReference type="PANTHER" id="PTHR46382">
    <property type="entry name" value="PHOSPHATIDATE CYTIDYLYLTRANSFERASE"/>
    <property type="match status" value="1"/>
</dbReference>
<comment type="catalytic activity">
    <reaction evidence="1 18">
        <text>a 1,2-diacyl-sn-glycero-3-phosphate + CTP + H(+) = a CDP-1,2-diacyl-sn-glycerol + diphosphate</text>
        <dbReference type="Rhea" id="RHEA:16229"/>
        <dbReference type="ChEBI" id="CHEBI:15378"/>
        <dbReference type="ChEBI" id="CHEBI:33019"/>
        <dbReference type="ChEBI" id="CHEBI:37563"/>
        <dbReference type="ChEBI" id="CHEBI:58332"/>
        <dbReference type="ChEBI" id="CHEBI:58608"/>
        <dbReference type="EC" id="2.7.7.41"/>
    </reaction>
</comment>
<dbReference type="EC" id="2.7.7.41" evidence="6 18"/>
<dbReference type="PROSITE" id="PS01315">
    <property type="entry name" value="CDS"/>
    <property type="match status" value="1"/>
</dbReference>
<accession>A0A420WPM7</accession>
<evidence type="ECO:0000256" key="3">
    <source>
        <dbReference type="ARBA" id="ARBA00005119"/>
    </source>
</evidence>
<keyword evidence="9" id="KW-0444">Lipid biosynthesis</keyword>
<keyword evidence="15 19" id="KW-0472">Membrane</keyword>
<evidence type="ECO:0000256" key="12">
    <source>
        <dbReference type="ARBA" id="ARBA00022695"/>
    </source>
</evidence>
<evidence type="ECO:0000256" key="2">
    <source>
        <dbReference type="ARBA" id="ARBA00004651"/>
    </source>
</evidence>
<dbReference type="GO" id="GO:0004605">
    <property type="term" value="F:phosphatidate cytidylyltransferase activity"/>
    <property type="evidence" value="ECO:0007669"/>
    <property type="project" value="UniProtKB-EC"/>
</dbReference>
<dbReference type="GO" id="GO:0016024">
    <property type="term" value="P:CDP-diacylglycerol biosynthetic process"/>
    <property type="evidence" value="ECO:0007669"/>
    <property type="project" value="UniProtKB-UniPathway"/>
</dbReference>
<evidence type="ECO:0000256" key="16">
    <source>
        <dbReference type="ARBA" id="ARBA00023209"/>
    </source>
</evidence>
<comment type="subcellular location">
    <subcellularLocation>
        <location evidence="2">Cell membrane</location>
        <topology evidence="2">Multi-pass membrane protein</topology>
    </subcellularLocation>
</comment>
<evidence type="ECO:0000256" key="11">
    <source>
        <dbReference type="ARBA" id="ARBA00022692"/>
    </source>
</evidence>
<evidence type="ECO:0000256" key="5">
    <source>
        <dbReference type="ARBA" id="ARBA00010185"/>
    </source>
</evidence>
<feature type="transmembrane region" description="Helical" evidence="19">
    <location>
        <begin position="189"/>
        <end position="212"/>
    </location>
</feature>
<evidence type="ECO:0000256" key="14">
    <source>
        <dbReference type="ARBA" id="ARBA00023098"/>
    </source>
</evidence>
<evidence type="ECO:0000313" key="20">
    <source>
        <dbReference type="EMBL" id="RKQ72959.1"/>
    </source>
</evidence>
<keyword evidence="11 18" id="KW-0812">Transmembrane</keyword>
<comment type="similarity">
    <text evidence="5 18">Belongs to the CDS family.</text>
</comment>
<sequence length="291" mass="30117">MAQRSAEPVAGSIFSSFSELPRRALSAAVIAPPALAAVWLGGYALLALVLLVSVLMGVEWARLVGYRGHPWLVRALAFAAPQPVIALLIGGWPIALLHLLLLTGALFALVGALDRDGSKRSGLWYAVGLPVLGLPLLCLIWLRAQEPQGAETVLWLVALVIATDIGAYFSGRLIGGPKLLPSVSPKKTWAGLLGGMTAAAGIGALAATLAFLGEGRAPVAAVAALSAVLAVVAQAGDLAESAVKRHFDVKDSGTLIPGHGGLFDRLDGFLLTLPALALLISLTGMNVLQWR</sequence>
<evidence type="ECO:0000256" key="4">
    <source>
        <dbReference type="ARBA" id="ARBA00005189"/>
    </source>
</evidence>
<gene>
    <name evidence="20" type="ORF">BCL74_0729</name>
</gene>
<keyword evidence="17" id="KW-1208">Phospholipid metabolism</keyword>
<comment type="pathway">
    <text evidence="3 18">Phospholipid metabolism; CDP-diacylglycerol biosynthesis; CDP-diacylglycerol from sn-glycerol 3-phosphate: step 3/3.</text>
</comment>
<evidence type="ECO:0000256" key="13">
    <source>
        <dbReference type="ARBA" id="ARBA00022989"/>
    </source>
</evidence>
<dbReference type="Pfam" id="PF01148">
    <property type="entry name" value="CTP_transf_1"/>
    <property type="match status" value="1"/>
</dbReference>
<dbReference type="InterPro" id="IPR000374">
    <property type="entry name" value="PC_trans"/>
</dbReference>
<dbReference type="AlphaFoldDB" id="A0A420WPM7"/>
<keyword evidence="14" id="KW-0443">Lipid metabolism</keyword>
<dbReference type="Proteomes" id="UP000277424">
    <property type="component" value="Unassembled WGS sequence"/>
</dbReference>
<evidence type="ECO:0000256" key="15">
    <source>
        <dbReference type="ARBA" id="ARBA00023136"/>
    </source>
</evidence>